<dbReference type="SUPFAM" id="SSF49464">
    <property type="entry name" value="Carboxypeptidase regulatory domain-like"/>
    <property type="match status" value="1"/>
</dbReference>
<dbReference type="InterPro" id="IPR008969">
    <property type="entry name" value="CarboxyPept-like_regulatory"/>
</dbReference>
<reference evidence="1 2" key="1">
    <citation type="submission" date="2020-02" db="EMBL/GenBank/DDBJ databases">
        <title>Complete genome sequence of Flavobacteriaceae bacterium.</title>
        <authorList>
            <person name="Kim S.-J."/>
            <person name="Kim Y.-S."/>
            <person name="Kim K.-H."/>
        </authorList>
    </citation>
    <scope>NUCLEOTIDE SEQUENCE [LARGE SCALE GENOMIC DNA]</scope>
    <source>
        <strain evidence="1 2">RR4-40</strain>
    </source>
</reference>
<sequence>MKQLYFLFFLLVTATLYSQTKVSGVVKDETGMSVAFANVIFKDSNVGTITNEEGRFYLESDDTYDAVVFSFIGFETKEISLGEKTTYKMEVTLSEEAAALDEVVIFSGKTSKKDNPALTILRKIWENRRENGVKKFNQYSYDKYEKLEFDLNTIDSSLIKSKMFKGMEFIWDQIDTSNVTGNSYLPIFINEAYSKVYGDNLMNEEKEILEGNKNSGFSNNQTLIAFVKDLYKEYDVYDNYLKFFDKAFTSPLSRTGIDVYNYVLLDSAYRDNKWCYNIVYYPRRKNELTFKGDFWVNDSTWAIKEINLRASKSANVNWVREVYIEQEFDVLNDSIFLITRDYFLSDFSFRKKEEAQGVYGRRTTLFDKYSFDKARDKSFYKQQIDPYNEDIYNRPDNFWEERRMEQLSKDEKGIYTMLDTLKTVPRFKAFYNIGATLASGYYQIGNVDAGPVFSIFGFNEAEGLRIRLGGRTYFSQNDPWRIEVFGAYGFKDERFKYGLSGKYLIDKNSRLTVFGGNRKDVEQTGASLTSSTDVLGRNLASSSLISVGANDRLTRINLSTAGFSIEPAKNFNVRLTGSFRTLESATETFSIDYFDENGVQQSELSQAELELGFFYTPKRKTSGYGVERTVINDGDFPNLYLGYTRGLKGVLGSEFEYSKLQALYTQPWNIGGLGRLYTTVEVGKIFDPVPFSLLNPIPGNQTLFSIYNTFSNLDFYEFVSDEYVSLHVQHNFGGRIFGRIPFLGKLDLREVIGFRTVYGNLSQENIDLSRPAFQSITDGPLLPSNLSPSNELYYEYSFGIGNIFKVFRIDVNFRGNYLDRPDARKIGVTGVFGFSF</sequence>
<dbReference type="KEGG" id="mgel:G5B37_11885"/>
<dbReference type="InterPro" id="IPR043741">
    <property type="entry name" value="DUF5686"/>
</dbReference>
<evidence type="ECO:0000313" key="1">
    <source>
        <dbReference type="EMBL" id="QIE60235.1"/>
    </source>
</evidence>
<dbReference type="AlphaFoldDB" id="A0A6G6GNS7"/>
<dbReference type="EMBL" id="CP049057">
    <property type="protein sequence ID" value="QIE60235.1"/>
    <property type="molecule type" value="Genomic_DNA"/>
</dbReference>
<dbReference type="Pfam" id="PF13715">
    <property type="entry name" value="CarbopepD_reg_2"/>
    <property type="match status" value="1"/>
</dbReference>
<protein>
    <submittedName>
        <fullName evidence="1">Carboxypeptidase-like regulatory domain-containing protein</fullName>
    </submittedName>
</protein>
<gene>
    <name evidence="1" type="ORF">G5B37_11885</name>
</gene>
<dbReference type="Proteomes" id="UP000505306">
    <property type="component" value="Chromosome"/>
</dbReference>
<dbReference type="GO" id="GO:0004180">
    <property type="term" value="F:carboxypeptidase activity"/>
    <property type="evidence" value="ECO:0007669"/>
    <property type="project" value="UniProtKB-KW"/>
</dbReference>
<keyword evidence="1" id="KW-0121">Carboxypeptidase</keyword>
<dbReference type="RefSeq" id="WP_164680247.1">
    <property type="nucleotide sequence ID" value="NZ_CP049057.1"/>
</dbReference>
<keyword evidence="2" id="KW-1185">Reference proteome</keyword>
<keyword evidence="1" id="KW-0378">Hydrolase</keyword>
<dbReference type="Gene3D" id="2.60.40.1120">
    <property type="entry name" value="Carboxypeptidase-like, regulatory domain"/>
    <property type="match status" value="1"/>
</dbReference>
<accession>A0A6G6GNS7</accession>
<organism evidence="1 2">
    <name type="scientific">Rasiella rasia</name>
    <dbReference type="NCBI Taxonomy" id="2744027"/>
    <lineage>
        <taxon>Bacteria</taxon>
        <taxon>Pseudomonadati</taxon>
        <taxon>Bacteroidota</taxon>
        <taxon>Flavobacteriia</taxon>
        <taxon>Flavobacteriales</taxon>
        <taxon>Flavobacteriaceae</taxon>
        <taxon>Rasiella</taxon>
    </lineage>
</organism>
<proteinExistence type="predicted"/>
<evidence type="ECO:0000313" key="2">
    <source>
        <dbReference type="Proteomes" id="UP000505306"/>
    </source>
</evidence>
<name>A0A6G6GNS7_9FLAO</name>
<keyword evidence="1" id="KW-0645">Protease</keyword>
<dbReference type="Pfam" id="PF18939">
    <property type="entry name" value="DUF5686"/>
    <property type="match status" value="1"/>
</dbReference>